<protein>
    <submittedName>
        <fullName evidence="2">Uncharacterized protein</fullName>
    </submittedName>
</protein>
<gene>
    <name evidence="2" type="ORF">DPMN_137043</name>
</gene>
<feature type="compositionally biased region" description="Low complexity" evidence="1">
    <location>
        <begin position="61"/>
        <end position="73"/>
    </location>
</feature>
<dbReference type="AlphaFoldDB" id="A0A9D4JD87"/>
<proteinExistence type="predicted"/>
<keyword evidence="3" id="KW-1185">Reference proteome</keyword>
<evidence type="ECO:0000313" key="2">
    <source>
        <dbReference type="EMBL" id="KAH3808686.1"/>
    </source>
</evidence>
<organism evidence="2 3">
    <name type="scientific">Dreissena polymorpha</name>
    <name type="common">Zebra mussel</name>
    <name type="synonym">Mytilus polymorpha</name>
    <dbReference type="NCBI Taxonomy" id="45954"/>
    <lineage>
        <taxon>Eukaryota</taxon>
        <taxon>Metazoa</taxon>
        <taxon>Spiralia</taxon>
        <taxon>Lophotrochozoa</taxon>
        <taxon>Mollusca</taxon>
        <taxon>Bivalvia</taxon>
        <taxon>Autobranchia</taxon>
        <taxon>Heteroconchia</taxon>
        <taxon>Euheterodonta</taxon>
        <taxon>Imparidentia</taxon>
        <taxon>Neoheterodontei</taxon>
        <taxon>Myida</taxon>
        <taxon>Dreissenoidea</taxon>
        <taxon>Dreissenidae</taxon>
        <taxon>Dreissena</taxon>
    </lineage>
</organism>
<dbReference type="EMBL" id="JAIWYP010000006">
    <property type="protein sequence ID" value="KAH3808686.1"/>
    <property type="molecule type" value="Genomic_DNA"/>
</dbReference>
<dbReference type="Proteomes" id="UP000828390">
    <property type="component" value="Unassembled WGS sequence"/>
</dbReference>
<reference evidence="2" key="2">
    <citation type="submission" date="2020-11" db="EMBL/GenBank/DDBJ databases">
        <authorList>
            <person name="McCartney M.A."/>
            <person name="Auch B."/>
            <person name="Kono T."/>
            <person name="Mallez S."/>
            <person name="Becker A."/>
            <person name="Gohl D.M."/>
            <person name="Silverstein K.A.T."/>
            <person name="Koren S."/>
            <person name="Bechman K.B."/>
            <person name="Herman A."/>
            <person name="Abrahante J.E."/>
            <person name="Garbe J."/>
        </authorList>
    </citation>
    <scope>NUCLEOTIDE SEQUENCE</scope>
    <source>
        <strain evidence="2">Duluth1</strain>
        <tissue evidence="2">Whole animal</tissue>
    </source>
</reference>
<reference evidence="2" key="1">
    <citation type="journal article" date="2019" name="bioRxiv">
        <title>The Genome of the Zebra Mussel, Dreissena polymorpha: A Resource for Invasive Species Research.</title>
        <authorList>
            <person name="McCartney M.A."/>
            <person name="Auch B."/>
            <person name="Kono T."/>
            <person name="Mallez S."/>
            <person name="Zhang Y."/>
            <person name="Obille A."/>
            <person name="Becker A."/>
            <person name="Abrahante J.E."/>
            <person name="Garbe J."/>
            <person name="Badalamenti J.P."/>
            <person name="Herman A."/>
            <person name="Mangelson H."/>
            <person name="Liachko I."/>
            <person name="Sullivan S."/>
            <person name="Sone E.D."/>
            <person name="Koren S."/>
            <person name="Silverstein K.A.T."/>
            <person name="Beckman K.B."/>
            <person name="Gohl D.M."/>
        </authorList>
    </citation>
    <scope>NUCLEOTIDE SEQUENCE</scope>
    <source>
        <strain evidence="2">Duluth1</strain>
        <tissue evidence="2">Whole animal</tissue>
    </source>
</reference>
<feature type="region of interest" description="Disordered" evidence="1">
    <location>
        <begin position="48"/>
        <end position="74"/>
    </location>
</feature>
<evidence type="ECO:0000313" key="3">
    <source>
        <dbReference type="Proteomes" id="UP000828390"/>
    </source>
</evidence>
<comment type="caution">
    <text evidence="2">The sequence shown here is derived from an EMBL/GenBank/DDBJ whole genome shotgun (WGS) entry which is preliminary data.</text>
</comment>
<name>A0A9D4JD87_DREPO</name>
<evidence type="ECO:0000256" key="1">
    <source>
        <dbReference type="SAM" id="MobiDB-lite"/>
    </source>
</evidence>
<sequence length="125" mass="14043">MRVYEFHLFLPTSGRSLNFAGALDVTRQLFYKHNCFCLLGQQLERARRDRGESHRRRLLNTSPSDSGTSSGGSANPACSVIAVSQNSKIVVPKAECIFVRRRGLGDCHYNRQEWNGSSGFFYLPA</sequence>
<accession>A0A9D4JD87</accession>